<keyword evidence="2 9" id="KW-0645">Protease</keyword>
<sequence length="123" mass="13895">MMVTPRVREEARQHFACDILEGAELENQGGDGTALTHWEKRVFENEAMTGTHTQNPVYSRLTLALLEDSGSAEELYWGRKLGCDFVRKSCGEWINNKIEKGELPAPFCNEIKHDGKKSLAVTR</sequence>
<keyword evidence="11" id="KW-1185">Reference proteome</keyword>
<dbReference type="MEROPS" id="M08.002"/>
<evidence type="ECO:0000256" key="9">
    <source>
        <dbReference type="RuleBase" id="RU366077"/>
    </source>
</evidence>
<dbReference type="Gene3D" id="3.90.132.10">
    <property type="entry name" value="Leishmanolysin , domain 2"/>
    <property type="match status" value="1"/>
</dbReference>
<gene>
    <name evidence="10" type="ORF">NECAME_17932</name>
</gene>
<comment type="similarity">
    <text evidence="1 9">Belongs to the peptidase M8 family.</text>
</comment>
<dbReference type="GO" id="GO:0007155">
    <property type="term" value="P:cell adhesion"/>
    <property type="evidence" value="ECO:0007669"/>
    <property type="project" value="InterPro"/>
</dbReference>
<comment type="cofactor">
    <cofactor evidence="8 9">
        <name>Zn(2+)</name>
        <dbReference type="ChEBI" id="CHEBI:29105"/>
    </cofactor>
    <text evidence="8 9">Binds 1 zinc ion per subunit.</text>
</comment>
<dbReference type="EMBL" id="KI658817">
    <property type="protein sequence ID" value="ETN81219.1"/>
    <property type="molecule type" value="Genomic_DNA"/>
</dbReference>
<dbReference type="GO" id="GO:0046872">
    <property type="term" value="F:metal ion binding"/>
    <property type="evidence" value="ECO:0007669"/>
    <property type="project" value="UniProtKB-KW"/>
</dbReference>
<dbReference type="OMA" id="ILREDWW"/>
<feature type="binding site" evidence="8">
    <location>
        <position position="37"/>
    </location>
    <ligand>
        <name>Zn(2+)</name>
        <dbReference type="ChEBI" id="CHEBI:29105"/>
        <note>catalytic</note>
    </ligand>
</feature>
<dbReference type="PANTHER" id="PTHR10942:SF0">
    <property type="entry name" value="LEISHMANOLYSIN-LIKE PEPTIDASE"/>
    <property type="match status" value="1"/>
</dbReference>
<evidence type="ECO:0000256" key="5">
    <source>
        <dbReference type="ARBA" id="ARBA00022833"/>
    </source>
</evidence>
<dbReference type="SUPFAM" id="SSF55486">
    <property type="entry name" value="Metalloproteases ('zincins'), catalytic domain"/>
    <property type="match status" value="1"/>
</dbReference>
<dbReference type="STRING" id="51031.W2TI05"/>
<proteinExistence type="inferred from homology"/>
<keyword evidence="5 8" id="KW-0862">Zinc</keyword>
<name>W2TI05_NECAM</name>
<dbReference type="GO" id="GO:0004222">
    <property type="term" value="F:metalloendopeptidase activity"/>
    <property type="evidence" value="ECO:0007669"/>
    <property type="project" value="UniProtKB-UniRule"/>
</dbReference>
<accession>W2TI05</accession>
<reference evidence="11" key="1">
    <citation type="journal article" date="2014" name="Nat. Genet.">
        <title>Genome of the human hookworm Necator americanus.</title>
        <authorList>
            <person name="Tang Y.T."/>
            <person name="Gao X."/>
            <person name="Rosa B.A."/>
            <person name="Abubucker S."/>
            <person name="Hallsworth-Pepin K."/>
            <person name="Martin J."/>
            <person name="Tyagi R."/>
            <person name="Heizer E."/>
            <person name="Zhang X."/>
            <person name="Bhonagiri-Palsikar V."/>
            <person name="Minx P."/>
            <person name="Warren W.C."/>
            <person name="Wang Q."/>
            <person name="Zhan B."/>
            <person name="Hotez P.J."/>
            <person name="Sternberg P.W."/>
            <person name="Dougall A."/>
            <person name="Gaze S.T."/>
            <person name="Mulvenna J."/>
            <person name="Sotillo J."/>
            <person name="Ranganathan S."/>
            <person name="Rabelo E.M."/>
            <person name="Wilson R.K."/>
            <person name="Felgner P.L."/>
            <person name="Bethony J."/>
            <person name="Hawdon J.M."/>
            <person name="Gasser R.B."/>
            <person name="Loukas A."/>
            <person name="Mitreva M."/>
        </authorList>
    </citation>
    <scope>NUCLEOTIDE SEQUENCE [LARGE SCALE GENOMIC DNA]</scope>
</reference>
<dbReference type="GO" id="GO:0006508">
    <property type="term" value="P:proteolysis"/>
    <property type="evidence" value="ECO:0007669"/>
    <property type="project" value="UniProtKB-KW"/>
</dbReference>
<dbReference type="FunFam" id="3.90.132.10:FF:000001">
    <property type="entry name" value="leishmanolysin-like peptidase isoform X2"/>
    <property type="match status" value="1"/>
</dbReference>
<dbReference type="AlphaFoldDB" id="W2TI05"/>
<dbReference type="KEGG" id="nai:NECAME_17932"/>
<evidence type="ECO:0000256" key="3">
    <source>
        <dbReference type="ARBA" id="ARBA00022723"/>
    </source>
</evidence>
<keyword evidence="3 8" id="KW-0479">Metal-binding</keyword>
<evidence type="ECO:0000256" key="1">
    <source>
        <dbReference type="ARBA" id="ARBA00005860"/>
    </source>
</evidence>
<evidence type="ECO:0000256" key="6">
    <source>
        <dbReference type="ARBA" id="ARBA00023049"/>
    </source>
</evidence>
<protein>
    <recommendedName>
        <fullName evidence="7 9">Leishmanolysin-like peptidase</fullName>
        <ecNumber evidence="9">3.4.24.-</ecNumber>
    </recommendedName>
</protein>
<evidence type="ECO:0000313" key="11">
    <source>
        <dbReference type="Proteomes" id="UP000053676"/>
    </source>
</evidence>
<dbReference type="Pfam" id="PF01457">
    <property type="entry name" value="Peptidase_M8"/>
    <property type="match status" value="1"/>
</dbReference>
<evidence type="ECO:0000313" key="10">
    <source>
        <dbReference type="EMBL" id="ETN81219.1"/>
    </source>
</evidence>
<dbReference type="InterPro" id="IPR001577">
    <property type="entry name" value="Peptidase_M8"/>
</dbReference>
<evidence type="ECO:0000256" key="4">
    <source>
        <dbReference type="ARBA" id="ARBA00022801"/>
    </source>
</evidence>
<evidence type="ECO:0000256" key="8">
    <source>
        <dbReference type="PIRSR" id="PIRSR601577-2"/>
    </source>
</evidence>
<dbReference type="GO" id="GO:0016020">
    <property type="term" value="C:membrane"/>
    <property type="evidence" value="ECO:0007669"/>
    <property type="project" value="InterPro"/>
</dbReference>
<dbReference type="EC" id="3.4.24.-" evidence="9"/>
<dbReference type="PANTHER" id="PTHR10942">
    <property type="entry name" value="LEISHMANOLYSIN-LIKE PEPTIDASE"/>
    <property type="match status" value="1"/>
</dbReference>
<evidence type="ECO:0000256" key="2">
    <source>
        <dbReference type="ARBA" id="ARBA00022670"/>
    </source>
</evidence>
<dbReference type="OrthoDB" id="5847784at2759"/>
<evidence type="ECO:0000256" key="7">
    <source>
        <dbReference type="ARBA" id="ARBA00039717"/>
    </source>
</evidence>
<dbReference type="GO" id="GO:0005737">
    <property type="term" value="C:cytoplasm"/>
    <property type="evidence" value="ECO:0007669"/>
    <property type="project" value="TreeGrafter"/>
</dbReference>
<keyword evidence="4 9" id="KW-0378">Hydrolase</keyword>
<organism evidence="10 11">
    <name type="scientific">Necator americanus</name>
    <name type="common">Human hookworm</name>
    <dbReference type="NCBI Taxonomy" id="51031"/>
    <lineage>
        <taxon>Eukaryota</taxon>
        <taxon>Metazoa</taxon>
        <taxon>Ecdysozoa</taxon>
        <taxon>Nematoda</taxon>
        <taxon>Chromadorea</taxon>
        <taxon>Rhabditida</taxon>
        <taxon>Rhabditina</taxon>
        <taxon>Rhabditomorpha</taxon>
        <taxon>Strongyloidea</taxon>
        <taxon>Ancylostomatidae</taxon>
        <taxon>Bunostominae</taxon>
        <taxon>Necator</taxon>
    </lineage>
</organism>
<keyword evidence="6 8" id="KW-0482">Metalloprotease</keyword>
<dbReference type="Proteomes" id="UP000053676">
    <property type="component" value="Unassembled WGS sequence"/>
</dbReference>